<evidence type="ECO:0000256" key="1">
    <source>
        <dbReference type="ARBA" id="ARBA00009981"/>
    </source>
</evidence>
<dbReference type="InterPro" id="IPR036165">
    <property type="entry name" value="YefM-like_sf"/>
</dbReference>
<dbReference type="InterPro" id="IPR051416">
    <property type="entry name" value="phD-YefM_TA_antitoxins"/>
</dbReference>
<sequence length="108" mass="12184">MALNNAVTSSLIMVDGYDHIVYTGVNLEVAMIRAGIKEMRKNLTKYLESVQKGEEVIITKRDEPIAKIVPIPTKQPKTLANREQLRSLIKPQGKPLSQVVSENREERL</sequence>
<dbReference type="AlphaFoldDB" id="A0A2M7T940"/>
<reference evidence="4" key="1">
    <citation type="submission" date="2017-09" db="EMBL/GenBank/DDBJ databases">
        <title>Depth-based differentiation of microbial function through sediment-hosted aquifers and enrichment of novel symbionts in the deep terrestrial subsurface.</title>
        <authorList>
            <person name="Probst A.J."/>
            <person name="Ladd B."/>
            <person name="Jarett J.K."/>
            <person name="Geller-Mcgrath D.E."/>
            <person name="Sieber C.M.K."/>
            <person name="Emerson J.B."/>
            <person name="Anantharaman K."/>
            <person name="Thomas B.C."/>
            <person name="Malmstrom R."/>
            <person name="Stieglmeier M."/>
            <person name="Klingl A."/>
            <person name="Woyke T."/>
            <person name="Ryan C.M."/>
            <person name="Banfield J.F."/>
        </authorList>
    </citation>
    <scope>NUCLEOTIDE SEQUENCE [LARGE SCALE GENOMIC DNA]</scope>
</reference>
<dbReference type="PANTHER" id="PTHR35377:SF8">
    <property type="entry name" value="ANTITOXIN VAPB22"/>
    <property type="match status" value="1"/>
</dbReference>
<comment type="similarity">
    <text evidence="1 2">Belongs to the phD/YefM antitoxin family.</text>
</comment>
<gene>
    <name evidence="3" type="ORF">COY37_03480</name>
</gene>
<dbReference type="Gene3D" id="3.40.1620.10">
    <property type="entry name" value="YefM-like domain"/>
    <property type="match status" value="1"/>
</dbReference>
<dbReference type="EMBL" id="PFNG01000085">
    <property type="protein sequence ID" value="PIZ40602.1"/>
    <property type="molecule type" value="Genomic_DNA"/>
</dbReference>
<proteinExistence type="inferred from homology"/>
<name>A0A2M7T940_9ACTN</name>
<accession>A0A2M7T940</accession>
<organism evidence="3 4">
    <name type="scientific">Candidatus Aquicultor secundus</name>
    <dbReference type="NCBI Taxonomy" id="1973895"/>
    <lineage>
        <taxon>Bacteria</taxon>
        <taxon>Bacillati</taxon>
        <taxon>Actinomycetota</taxon>
        <taxon>Candidatus Aquicultoria</taxon>
        <taxon>Candidatus Aquicultorales</taxon>
        <taxon>Candidatus Aquicultoraceae</taxon>
        <taxon>Candidatus Aquicultor</taxon>
    </lineage>
</organism>
<dbReference type="NCBIfam" id="TIGR01552">
    <property type="entry name" value="phd_fam"/>
    <property type="match status" value="1"/>
</dbReference>
<dbReference type="Proteomes" id="UP000230956">
    <property type="component" value="Unassembled WGS sequence"/>
</dbReference>
<dbReference type="PANTHER" id="PTHR35377">
    <property type="entry name" value="ANTITOXIN VAPB49-RELATED-RELATED"/>
    <property type="match status" value="1"/>
</dbReference>
<dbReference type="Pfam" id="PF02604">
    <property type="entry name" value="PhdYeFM_antitox"/>
    <property type="match status" value="1"/>
</dbReference>
<evidence type="ECO:0000313" key="3">
    <source>
        <dbReference type="EMBL" id="PIZ40602.1"/>
    </source>
</evidence>
<comment type="caution">
    <text evidence="3">The sequence shown here is derived from an EMBL/GenBank/DDBJ whole genome shotgun (WGS) entry which is preliminary data.</text>
</comment>
<dbReference type="InterPro" id="IPR006442">
    <property type="entry name" value="Antitoxin_Phd/YefM"/>
</dbReference>
<dbReference type="SUPFAM" id="SSF143120">
    <property type="entry name" value="YefM-like"/>
    <property type="match status" value="1"/>
</dbReference>
<evidence type="ECO:0000256" key="2">
    <source>
        <dbReference type="RuleBase" id="RU362080"/>
    </source>
</evidence>
<comment type="function">
    <text evidence="2">Antitoxin component of a type II toxin-antitoxin (TA) system.</text>
</comment>
<protein>
    <recommendedName>
        <fullName evidence="2">Antitoxin</fullName>
    </recommendedName>
</protein>
<evidence type="ECO:0000313" key="4">
    <source>
        <dbReference type="Proteomes" id="UP000230956"/>
    </source>
</evidence>